<dbReference type="CDD" id="cd07023">
    <property type="entry name" value="S49_Sppa_N_C"/>
    <property type="match status" value="1"/>
</dbReference>
<dbReference type="Proteomes" id="UP000094669">
    <property type="component" value="Unassembled WGS sequence"/>
</dbReference>
<keyword evidence="4" id="KW-0720">Serine protease</keyword>
<evidence type="ECO:0000259" key="5">
    <source>
        <dbReference type="Pfam" id="PF01343"/>
    </source>
</evidence>
<comment type="similarity">
    <text evidence="1">Belongs to the peptidase S49 family.</text>
</comment>
<proteinExistence type="inferred from homology"/>
<sequence length="574" mass="65437">MLRQIVSLIFLPFRILLQFWRMLIYRFRKGDHFFLEVPSNFSYERKSLFVRMLVSKDESPFFIDFLLGLRALSLVPGLKKVSFLFEAPEYGFGEAWNLCKSIQTLNEKGIMTAGFSLGGGTKSLLLLSFCKERYASSASEFFPTLPSAEPYFFGDTAKKAGVGVETYASGAFKSFGETFQRSSFSPPARKNLENLLNDQNEFLKKSFLETSGLPLSVLEEPIISAETLLKAEFLTDLLEEDEFQENYLYEGYLREEEADKSGTQNYRGFTAKGLRLYSKLQQFRLVSKSLPILAILPIQGNILPDLGREEEFRSRQVSYRYYQSLLKELKDDPKVAAVVLEMNSPGGSALVSELLYREIRKLAEKKPVFTYVLNVAASGGYYLACGTEEIHATPYSIVGSIGAVMLRFDLKGLYNKLGIKKERISFYPYRDILSEYGKLGAKSSAFLKKEVSRSRDLFYSRVIEARKTTKAELESKWGEGRIFLGRTFLKAGFLDSCSSFLELLERIKEKLNIAKMDVRYLPGTYTWKDLIQEMKPSLSFTALDHFDSSSKSKNLLKKQEILYFSETASEISRN</sequence>
<keyword evidence="3" id="KW-0378">Hydrolase</keyword>
<keyword evidence="7" id="KW-1185">Reference proteome</keyword>
<gene>
    <name evidence="6" type="ORF">BES34_003495</name>
</gene>
<evidence type="ECO:0000256" key="2">
    <source>
        <dbReference type="ARBA" id="ARBA00022670"/>
    </source>
</evidence>
<comment type="caution">
    <text evidence="6">The sequence shown here is derived from an EMBL/GenBank/DDBJ whole genome shotgun (WGS) entry which is preliminary data.</text>
</comment>
<protein>
    <submittedName>
        <fullName evidence="6">Serine protease</fullName>
    </submittedName>
</protein>
<dbReference type="PANTHER" id="PTHR42987">
    <property type="entry name" value="PEPTIDASE S49"/>
    <property type="match status" value="1"/>
</dbReference>
<evidence type="ECO:0000256" key="4">
    <source>
        <dbReference type="ARBA" id="ARBA00022825"/>
    </source>
</evidence>
<dbReference type="Gene3D" id="6.20.330.10">
    <property type="match status" value="1"/>
</dbReference>
<dbReference type="InterPro" id="IPR029045">
    <property type="entry name" value="ClpP/crotonase-like_dom_sf"/>
</dbReference>
<evidence type="ECO:0000256" key="1">
    <source>
        <dbReference type="ARBA" id="ARBA00008683"/>
    </source>
</evidence>
<dbReference type="Gene3D" id="3.90.226.10">
    <property type="entry name" value="2-enoyl-CoA Hydratase, Chain A, domain 1"/>
    <property type="match status" value="1"/>
</dbReference>
<dbReference type="GO" id="GO:0008233">
    <property type="term" value="F:peptidase activity"/>
    <property type="evidence" value="ECO:0007669"/>
    <property type="project" value="UniProtKB-KW"/>
</dbReference>
<evidence type="ECO:0000256" key="3">
    <source>
        <dbReference type="ARBA" id="ARBA00022801"/>
    </source>
</evidence>
<dbReference type="SUPFAM" id="SSF52096">
    <property type="entry name" value="ClpP/crotonase"/>
    <property type="match status" value="1"/>
</dbReference>
<dbReference type="RefSeq" id="WP_010419637.1">
    <property type="nucleotide sequence ID" value="NZ_MCRM02000002.1"/>
</dbReference>
<dbReference type="InterPro" id="IPR047272">
    <property type="entry name" value="S49_SppA_C"/>
</dbReference>
<name>A0ABX4YN55_9LEPT</name>
<keyword evidence="2 6" id="KW-0645">Protease</keyword>
<dbReference type="InterPro" id="IPR002142">
    <property type="entry name" value="Peptidase_S49"/>
</dbReference>
<dbReference type="Pfam" id="PF01343">
    <property type="entry name" value="Peptidase_S49"/>
    <property type="match status" value="1"/>
</dbReference>
<feature type="domain" description="Peptidase S49" evidence="5">
    <location>
        <begin position="361"/>
        <end position="512"/>
    </location>
</feature>
<evidence type="ECO:0000313" key="7">
    <source>
        <dbReference type="Proteomes" id="UP000094669"/>
    </source>
</evidence>
<accession>A0ABX4YN55</accession>
<organism evidence="6 7">
    <name type="scientific">Leptospira inadai serovar Lyme</name>
    <dbReference type="NCBI Taxonomy" id="293084"/>
    <lineage>
        <taxon>Bacteria</taxon>
        <taxon>Pseudomonadati</taxon>
        <taxon>Spirochaetota</taxon>
        <taxon>Spirochaetia</taxon>
        <taxon>Leptospirales</taxon>
        <taxon>Leptospiraceae</taxon>
        <taxon>Leptospira</taxon>
    </lineage>
</organism>
<evidence type="ECO:0000313" key="6">
    <source>
        <dbReference type="EMBL" id="PNV76655.1"/>
    </source>
</evidence>
<dbReference type="EMBL" id="MCRM02000002">
    <property type="protein sequence ID" value="PNV76655.1"/>
    <property type="molecule type" value="Genomic_DNA"/>
</dbReference>
<dbReference type="PANTHER" id="PTHR42987:SF7">
    <property type="entry name" value="SIGNAL PEPTIDE PEPTIDASE SPPA-RELATED"/>
    <property type="match status" value="1"/>
</dbReference>
<reference evidence="6" key="1">
    <citation type="submission" date="2018-01" db="EMBL/GenBank/DDBJ databases">
        <title>Genomic characterization of Leptospira inadai serogroup Lyme isolated from captured rat in Brazil and comparative analysis with human reference strain.</title>
        <authorList>
            <person name="Moreno L.Z."/>
            <person name="Loureiro A.P."/>
            <person name="Miraglia F."/>
            <person name="Kremer F.S."/>
            <person name="Eslabao M.R."/>
            <person name="Dellagostin O.A."/>
            <person name="Lilenbaum W."/>
            <person name="Moreno A.M."/>
        </authorList>
    </citation>
    <scope>NUCLEOTIDE SEQUENCE [LARGE SCALE GENOMIC DNA]</scope>
    <source>
        <strain evidence="6">M34/99</strain>
    </source>
</reference>
<dbReference type="GO" id="GO:0006508">
    <property type="term" value="P:proteolysis"/>
    <property type="evidence" value="ECO:0007669"/>
    <property type="project" value="UniProtKB-KW"/>
</dbReference>